<feature type="domain" description="4Fe-4S Mo/W bis-MGD-type" evidence="11">
    <location>
        <begin position="47"/>
        <end position="104"/>
    </location>
</feature>
<evidence type="ECO:0000256" key="8">
    <source>
        <dbReference type="ARBA" id="ARBA00023027"/>
    </source>
</evidence>
<evidence type="ECO:0000313" key="12">
    <source>
        <dbReference type="EMBL" id="KAJ8428896.1"/>
    </source>
</evidence>
<evidence type="ECO:0000256" key="6">
    <source>
        <dbReference type="ARBA" id="ARBA00023004"/>
    </source>
</evidence>
<dbReference type="InterPro" id="IPR006656">
    <property type="entry name" value="Mopterin_OxRdtase"/>
</dbReference>
<evidence type="ECO:0000256" key="3">
    <source>
        <dbReference type="ARBA" id="ARBA00022485"/>
    </source>
</evidence>
<accession>A0A9Q1Q547</accession>
<keyword evidence="6" id="KW-0408">Iron</keyword>
<keyword evidence="4" id="KW-0479">Metal-binding</keyword>
<keyword evidence="7" id="KW-0411">Iron-sulfur</keyword>
<dbReference type="InterPro" id="IPR050123">
    <property type="entry name" value="Prok_molybdopt-oxidoreductase"/>
</dbReference>
<dbReference type="GO" id="GO:0016491">
    <property type="term" value="F:oxidoreductase activity"/>
    <property type="evidence" value="ECO:0007669"/>
    <property type="project" value="InterPro"/>
</dbReference>
<dbReference type="OrthoDB" id="10249365at2759"/>
<evidence type="ECO:0000256" key="2">
    <source>
        <dbReference type="ARBA" id="ARBA00005404"/>
    </source>
</evidence>
<evidence type="ECO:0000256" key="7">
    <source>
        <dbReference type="ARBA" id="ARBA00023014"/>
    </source>
</evidence>
<protein>
    <recommendedName>
        <fullName evidence="11">4Fe-4S Mo/W bis-MGD-type domain-containing protein</fullName>
    </recommendedName>
</protein>
<dbReference type="InterPro" id="IPR006963">
    <property type="entry name" value="Mopterin_OxRdtase_4Fe-4S_dom"/>
</dbReference>
<dbReference type="GO" id="GO:0046872">
    <property type="term" value="F:metal ion binding"/>
    <property type="evidence" value="ECO:0007669"/>
    <property type="project" value="UniProtKB-KW"/>
</dbReference>
<reference evidence="12" key="1">
    <citation type="submission" date="2022-04" db="EMBL/GenBank/DDBJ databases">
        <title>Carnegiea gigantea Genome sequencing and assembly v2.</title>
        <authorList>
            <person name="Copetti D."/>
            <person name="Sanderson M.J."/>
            <person name="Burquez A."/>
            <person name="Wojciechowski M.F."/>
        </authorList>
    </citation>
    <scope>NUCLEOTIDE SEQUENCE</scope>
    <source>
        <strain evidence="12">SGP5-SGP5p</strain>
        <tissue evidence="12">Aerial part</tissue>
    </source>
</reference>
<evidence type="ECO:0000256" key="4">
    <source>
        <dbReference type="ARBA" id="ARBA00022723"/>
    </source>
</evidence>
<dbReference type="PROSITE" id="PS51669">
    <property type="entry name" value="4FE4S_MOW_BIS_MGD"/>
    <property type="match status" value="1"/>
</dbReference>
<sequence>MCAEFWYILLLIWTYWLTRCVRFTSGIAATEDLGMLGLGSGEEVGTYAEKLTISELSGQVGSKIQVGSRGPEDMHILPRLNEDVNEEWVSDKTRFCYYGLKRQRLNDPMIHGPDGRFKAVSLPDAFAVVAAVMHQVKPEEIVSVAGKLSAAESMMPWKDLLNKMGSNSALKKRAETRGEASVASVELKRGEGGKRAEARASVRLTVGREATTRRALVILKEPLKNKGEIKKIRTAGLTLLCLLDAKP</sequence>
<dbReference type="PANTHER" id="PTHR43105:SF13">
    <property type="entry name" value="NADH-UBIQUINONE OXIDOREDUCTASE 75 KDA SUBUNIT, MITOCHONDRIAL"/>
    <property type="match status" value="1"/>
</dbReference>
<dbReference type="GO" id="GO:0051539">
    <property type="term" value="F:4 iron, 4 sulfur cluster binding"/>
    <property type="evidence" value="ECO:0007669"/>
    <property type="project" value="UniProtKB-KW"/>
</dbReference>
<evidence type="ECO:0000256" key="10">
    <source>
        <dbReference type="SAM" id="SignalP"/>
    </source>
</evidence>
<organism evidence="12 13">
    <name type="scientific">Carnegiea gigantea</name>
    <dbReference type="NCBI Taxonomy" id="171969"/>
    <lineage>
        <taxon>Eukaryota</taxon>
        <taxon>Viridiplantae</taxon>
        <taxon>Streptophyta</taxon>
        <taxon>Embryophyta</taxon>
        <taxon>Tracheophyta</taxon>
        <taxon>Spermatophyta</taxon>
        <taxon>Magnoliopsida</taxon>
        <taxon>eudicotyledons</taxon>
        <taxon>Gunneridae</taxon>
        <taxon>Pentapetalae</taxon>
        <taxon>Caryophyllales</taxon>
        <taxon>Cactineae</taxon>
        <taxon>Cactaceae</taxon>
        <taxon>Cactoideae</taxon>
        <taxon>Echinocereeae</taxon>
        <taxon>Carnegiea</taxon>
    </lineage>
</organism>
<comment type="cofactor">
    <cofactor evidence="9">
        <name>[2Fe-2S] cluster</name>
        <dbReference type="ChEBI" id="CHEBI:190135"/>
    </cofactor>
</comment>
<dbReference type="Proteomes" id="UP001153076">
    <property type="component" value="Unassembled WGS sequence"/>
</dbReference>
<comment type="similarity">
    <text evidence="2">Belongs to the complex I 75 kDa subunit family.</text>
</comment>
<evidence type="ECO:0000256" key="9">
    <source>
        <dbReference type="ARBA" id="ARBA00034078"/>
    </source>
</evidence>
<gene>
    <name evidence="12" type="ORF">Cgig2_024965</name>
</gene>
<dbReference type="GO" id="GO:0016020">
    <property type="term" value="C:membrane"/>
    <property type="evidence" value="ECO:0007669"/>
    <property type="project" value="TreeGrafter"/>
</dbReference>
<keyword evidence="10" id="KW-0732">Signal</keyword>
<dbReference type="SUPFAM" id="SSF53706">
    <property type="entry name" value="Formate dehydrogenase/DMSO reductase, domains 1-3"/>
    <property type="match status" value="1"/>
</dbReference>
<keyword evidence="13" id="KW-1185">Reference proteome</keyword>
<dbReference type="AlphaFoldDB" id="A0A9Q1Q547"/>
<dbReference type="Pfam" id="PF22151">
    <property type="entry name" value="Fer4_NDSU1"/>
    <property type="match status" value="1"/>
</dbReference>
<evidence type="ECO:0000259" key="11">
    <source>
        <dbReference type="PROSITE" id="PS51669"/>
    </source>
</evidence>
<evidence type="ECO:0000256" key="1">
    <source>
        <dbReference type="ARBA" id="ARBA00001966"/>
    </source>
</evidence>
<comment type="caution">
    <text evidence="12">The sequence shown here is derived from an EMBL/GenBank/DDBJ whole genome shotgun (WGS) entry which is preliminary data.</text>
</comment>
<dbReference type="PANTHER" id="PTHR43105">
    <property type="entry name" value="RESPIRATORY NITRATE REDUCTASE"/>
    <property type="match status" value="1"/>
</dbReference>
<dbReference type="EMBL" id="JAKOGI010000959">
    <property type="protein sequence ID" value="KAJ8428896.1"/>
    <property type="molecule type" value="Genomic_DNA"/>
</dbReference>
<evidence type="ECO:0000256" key="5">
    <source>
        <dbReference type="ARBA" id="ARBA00022967"/>
    </source>
</evidence>
<feature type="chain" id="PRO_5040167714" description="4Fe-4S Mo/W bis-MGD-type domain-containing protein" evidence="10">
    <location>
        <begin position="21"/>
        <end position="247"/>
    </location>
</feature>
<comment type="cofactor">
    <cofactor evidence="1">
        <name>[4Fe-4S] cluster</name>
        <dbReference type="ChEBI" id="CHEBI:49883"/>
    </cofactor>
</comment>
<evidence type="ECO:0000313" key="13">
    <source>
        <dbReference type="Proteomes" id="UP001153076"/>
    </source>
</evidence>
<keyword evidence="8" id="KW-0520">NAD</keyword>
<feature type="signal peptide" evidence="10">
    <location>
        <begin position="1"/>
        <end position="20"/>
    </location>
</feature>
<proteinExistence type="inferred from homology"/>
<keyword evidence="3" id="KW-0004">4Fe-4S</keyword>
<name>A0A9Q1Q547_9CARY</name>
<keyword evidence="5" id="KW-1278">Translocase</keyword>
<dbReference type="Pfam" id="PF00384">
    <property type="entry name" value="Molybdopterin"/>
    <property type="match status" value="1"/>
</dbReference>